<evidence type="ECO:0000313" key="9">
    <source>
        <dbReference type="Proteomes" id="UP000248745"/>
    </source>
</evidence>
<dbReference type="InterPro" id="IPR036388">
    <property type="entry name" value="WH-like_DNA-bd_sf"/>
</dbReference>
<proteinExistence type="predicted"/>
<dbReference type="CDD" id="cd00383">
    <property type="entry name" value="trans_reg_C"/>
    <property type="match status" value="1"/>
</dbReference>
<reference evidence="8 9" key="1">
    <citation type="submission" date="2018-06" db="EMBL/GenBank/DDBJ databases">
        <title>Mucibacter soli gen. nov., sp. nov., a new member of the family Chitinophagaceae producing mucin.</title>
        <authorList>
            <person name="Kim M.-K."/>
            <person name="Park S."/>
            <person name="Kim T.-S."/>
            <person name="Joung Y."/>
            <person name="Han J.-H."/>
            <person name="Kim S.B."/>
        </authorList>
    </citation>
    <scope>NUCLEOTIDE SEQUENCE [LARGE SCALE GENOMIC DNA]</scope>
    <source>
        <strain evidence="8 9">R1-15</strain>
    </source>
</reference>
<dbReference type="CDD" id="cd17574">
    <property type="entry name" value="REC_OmpR"/>
    <property type="match status" value="1"/>
</dbReference>
<dbReference type="InterPro" id="IPR001789">
    <property type="entry name" value="Sig_transdc_resp-reg_receiver"/>
</dbReference>
<dbReference type="InterPro" id="IPR039420">
    <property type="entry name" value="WalR-like"/>
</dbReference>
<keyword evidence="9" id="KW-1185">Reference proteome</keyword>
<keyword evidence="3 5" id="KW-0238">DNA-binding</keyword>
<dbReference type="PROSITE" id="PS51755">
    <property type="entry name" value="OMPR_PHOB"/>
    <property type="match status" value="1"/>
</dbReference>
<dbReference type="PANTHER" id="PTHR48111">
    <property type="entry name" value="REGULATOR OF RPOS"/>
    <property type="match status" value="1"/>
</dbReference>
<feature type="modified residue" description="4-aspartylphosphate" evidence="4">
    <location>
        <position position="53"/>
    </location>
</feature>
<feature type="domain" description="Response regulatory" evidence="6">
    <location>
        <begin position="4"/>
        <end position="118"/>
    </location>
</feature>
<dbReference type="GO" id="GO:0006355">
    <property type="term" value="P:regulation of DNA-templated transcription"/>
    <property type="evidence" value="ECO:0007669"/>
    <property type="project" value="InterPro"/>
</dbReference>
<evidence type="ECO:0000256" key="4">
    <source>
        <dbReference type="PROSITE-ProRule" id="PRU00169"/>
    </source>
</evidence>
<dbReference type="RefSeq" id="WP_110998911.1">
    <property type="nucleotide sequence ID" value="NZ_QKTW01000016.1"/>
</dbReference>
<dbReference type="SMART" id="SM00862">
    <property type="entry name" value="Trans_reg_C"/>
    <property type="match status" value="1"/>
</dbReference>
<keyword evidence="1 4" id="KW-0597">Phosphoprotein</keyword>
<evidence type="ECO:0000256" key="5">
    <source>
        <dbReference type="PROSITE-ProRule" id="PRU01091"/>
    </source>
</evidence>
<evidence type="ECO:0000313" key="8">
    <source>
        <dbReference type="EMBL" id="PZF72878.1"/>
    </source>
</evidence>
<dbReference type="GO" id="GO:0000976">
    <property type="term" value="F:transcription cis-regulatory region binding"/>
    <property type="evidence" value="ECO:0007669"/>
    <property type="project" value="TreeGrafter"/>
</dbReference>
<dbReference type="PANTHER" id="PTHR48111:SF40">
    <property type="entry name" value="PHOSPHATE REGULON TRANSCRIPTIONAL REGULATORY PROTEIN PHOB"/>
    <property type="match status" value="1"/>
</dbReference>
<protein>
    <submittedName>
        <fullName evidence="8">DNA-binding response regulator</fullName>
    </submittedName>
</protein>
<evidence type="ECO:0000259" key="6">
    <source>
        <dbReference type="PROSITE" id="PS50110"/>
    </source>
</evidence>
<accession>A0A2W2AYY8</accession>
<evidence type="ECO:0000256" key="1">
    <source>
        <dbReference type="ARBA" id="ARBA00022553"/>
    </source>
</evidence>
<feature type="domain" description="OmpR/PhoB-type" evidence="7">
    <location>
        <begin position="132"/>
        <end position="229"/>
    </location>
</feature>
<dbReference type="PROSITE" id="PS50110">
    <property type="entry name" value="RESPONSE_REGULATORY"/>
    <property type="match status" value="1"/>
</dbReference>
<evidence type="ECO:0000256" key="2">
    <source>
        <dbReference type="ARBA" id="ARBA00023012"/>
    </source>
</evidence>
<organism evidence="8 9">
    <name type="scientific">Taibaiella soli</name>
    <dbReference type="NCBI Taxonomy" id="1649169"/>
    <lineage>
        <taxon>Bacteria</taxon>
        <taxon>Pseudomonadati</taxon>
        <taxon>Bacteroidota</taxon>
        <taxon>Chitinophagia</taxon>
        <taxon>Chitinophagales</taxon>
        <taxon>Chitinophagaceae</taxon>
        <taxon>Taibaiella</taxon>
    </lineage>
</organism>
<dbReference type="Gene3D" id="3.40.50.2300">
    <property type="match status" value="1"/>
</dbReference>
<dbReference type="Proteomes" id="UP000248745">
    <property type="component" value="Unassembled WGS sequence"/>
</dbReference>
<dbReference type="InterPro" id="IPR001867">
    <property type="entry name" value="OmpR/PhoB-type_DNA-bd"/>
</dbReference>
<dbReference type="AlphaFoldDB" id="A0A2W2AYY8"/>
<evidence type="ECO:0000259" key="7">
    <source>
        <dbReference type="PROSITE" id="PS51755"/>
    </source>
</evidence>
<dbReference type="Pfam" id="PF00072">
    <property type="entry name" value="Response_reg"/>
    <property type="match status" value="1"/>
</dbReference>
<dbReference type="Gene3D" id="1.10.10.10">
    <property type="entry name" value="Winged helix-like DNA-binding domain superfamily/Winged helix DNA-binding domain"/>
    <property type="match status" value="1"/>
</dbReference>
<dbReference type="InterPro" id="IPR011006">
    <property type="entry name" value="CheY-like_superfamily"/>
</dbReference>
<evidence type="ECO:0000256" key="3">
    <source>
        <dbReference type="ARBA" id="ARBA00023125"/>
    </source>
</evidence>
<dbReference type="Gene3D" id="6.10.250.690">
    <property type="match status" value="1"/>
</dbReference>
<sequence>MKKKIFYIEDEPYLGRIVKDTLERKGYEVLLKRDGARIMETLTQFSPDICLLDVMLPHVDGFTLGNHIRSLHPRLPIIYLTAKTQTEDLLQGFSSGGNDYIKKPFSMDELFVRIENQLRLSAPFNENSDTLPEELTLHNFRFYPARYELHFGDKVIRLSNRESQILSILCNHKNKPVDRKVLLHHVWGDDSFFNSRNLDVYIRKLRSYFEPDPSIEIITLKGIGYHFAVA</sequence>
<dbReference type="GO" id="GO:0032993">
    <property type="term" value="C:protein-DNA complex"/>
    <property type="evidence" value="ECO:0007669"/>
    <property type="project" value="TreeGrafter"/>
</dbReference>
<gene>
    <name evidence="8" type="ORF">DN068_10725</name>
</gene>
<keyword evidence="2" id="KW-0902">Two-component regulatory system</keyword>
<dbReference type="EMBL" id="QKTW01000016">
    <property type="protein sequence ID" value="PZF72878.1"/>
    <property type="molecule type" value="Genomic_DNA"/>
</dbReference>
<name>A0A2W2AYY8_9BACT</name>
<feature type="DNA-binding region" description="OmpR/PhoB-type" evidence="5">
    <location>
        <begin position="132"/>
        <end position="229"/>
    </location>
</feature>
<dbReference type="GO" id="GO:0005829">
    <property type="term" value="C:cytosol"/>
    <property type="evidence" value="ECO:0007669"/>
    <property type="project" value="TreeGrafter"/>
</dbReference>
<dbReference type="OrthoDB" id="9790442at2"/>
<dbReference type="GO" id="GO:0000156">
    <property type="term" value="F:phosphorelay response regulator activity"/>
    <property type="evidence" value="ECO:0007669"/>
    <property type="project" value="TreeGrafter"/>
</dbReference>
<dbReference type="SUPFAM" id="SSF52172">
    <property type="entry name" value="CheY-like"/>
    <property type="match status" value="1"/>
</dbReference>
<dbReference type="SMART" id="SM00448">
    <property type="entry name" value="REC"/>
    <property type="match status" value="1"/>
</dbReference>
<comment type="caution">
    <text evidence="8">The sequence shown here is derived from an EMBL/GenBank/DDBJ whole genome shotgun (WGS) entry which is preliminary data.</text>
</comment>
<dbReference type="Pfam" id="PF00486">
    <property type="entry name" value="Trans_reg_C"/>
    <property type="match status" value="1"/>
</dbReference>